<proteinExistence type="predicted"/>
<dbReference type="AlphaFoldDB" id="A0A2U3IBY1"/>
<protein>
    <submittedName>
        <fullName evidence="1">Signal peptidase</fullName>
    </submittedName>
</protein>
<sequence length="141" mass="15196">MKTKFLLGVIAGIVISQAGCTTQIRSLPTPADVQAQSKQGIPLYFGDQPHAKVKTLIETKEVRVRVAREMSGQEATCNIALSRALGQLRDYASAQHANAVVNVTTRFQRTETSSSKEFTCGSSNNGSTIAVRGDVVRLDTE</sequence>
<keyword evidence="2" id="KW-1185">Reference proteome</keyword>
<evidence type="ECO:0000313" key="1">
    <source>
        <dbReference type="EMBL" id="SPB17722.1"/>
    </source>
</evidence>
<accession>A0A2U3IBY1</accession>
<name>A0A2U3IBY1_9BURK</name>
<reference evidence="2" key="1">
    <citation type="submission" date="2018-01" db="EMBL/GenBank/DDBJ databases">
        <authorList>
            <person name="Peeters C."/>
        </authorList>
    </citation>
    <scope>NUCLEOTIDE SEQUENCE [LARGE SCALE GENOMIC DNA]</scope>
</reference>
<evidence type="ECO:0000313" key="2">
    <source>
        <dbReference type="Proteomes" id="UP000238169"/>
    </source>
</evidence>
<dbReference type="EMBL" id="OGTP01000022">
    <property type="protein sequence ID" value="SPB17722.1"/>
    <property type="molecule type" value="Genomic_DNA"/>
</dbReference>
<gene>
    <name evidence="1" type="ORF">NOV72_04927</name>
</gene>
<dbReference type="Proteomes" id="UP000238169">
    <property type="component" value="Unassembled WGS sequence"/>
</dbReference>
<dbReference type="OrthoDB" id="9029067at2"/>
<organism evidence="1 2">
    <name type="scientific">Caballeronia novacaledonica</name>
    <dbReference type="NCBI Taxonomy" id="1544861"/>
    <lineage>
        <taxon>Bacteria</taxon>
        <taxon>Pseudomonadati</taxon>
        <taxon>Pseudomonadota</taxon>
        <taxon>Betaproteobacteria</taxon>
        <taxon>Burkholderiales</taxon>
        <taxon>Burkholderiaceae</taxon>
        <taxon>Caballeronia</taxon>
    </lineage>
</organism>
<dbReference type="RefSeq" id="WP_106857217.1">
    <property type="nucleotide sequence ID" value="NZ_OGTP01000022.1"/>
</dbReference>